<dbReference type="Proteomes" id="UP000320078">
    <property type="component" value="Unassembled WGS sequence"/>
</dbReference>
<comment type="similarity">
    <text evidence="3">Belongs to the bacterial ribosomal protein bS16 family.</text>
</comment>
<dbReference type="GO" id="GO:0015935">
    <property type="term" value="C:small ribosomal subunit"/>
    <property type="evidence" value="ECO:0007669"/>
    <property type="project" value="TreeGrafter"/>
</dbReference>
<dbReference type="Pfam" id="PF00886">
    <property type="entry name" value="Ribosomal_S16"/>
    <property type="match status" value="1"/>
</dbReference>
<dbReference type="SUPFAM" id="SSF54565">
    <property type="entry name" value="Ribosomal protein S16"/>
    <property type="match status" value="1"/>
</dbReference>
<name>A0A559KJ11_9MOLU</name>
<organism evidence="4 5">
    <name type="scientific">Candidatus Phytoplasma pini</name>
    <dbReference type="NCBI Taxonomy" id="267362"/>
    <lineage>
        <taxon>Bacteria</taxon>
        <taxon>Bacillati</taxon>
        <taxon>Mycoplasmatota</taxon>
        <taxon>Mollicutes</taxon>
        <taxon>Acholeplasmatales</taxon>
        <taxon>Acholeplasmataceae</taxon>
        <taxon>Candidatus Phytoplasma</taxon>
    </lineage>
</organism>
<evidence type="ECO:0000256" key="2">
    <source>
        <dbReference type="ARBA" id="ARBA00023274"/>
    </source>
</evidence>
<evidence type="ECO:0000256" key="3">
    <source>
        <dbReference type="HAMAP-Rule" id="MF_00385"/>
    </source>
</evidence>
<dbReference type="NCBIfam" id="TIGR00002">
    <property type="entry name" value="S16"/>
    <property type="match status" value="1"/>
</dbReference>
<sequence length="77" mass="9005">MSVKIRLKRLGSHKRPFYQIVTMNSDSKRDGKFLDILGNYEPLRHEININYEKVTKWLSFGAQPTATVKNLLKKGRK</sequence>
<dbReference type="GO" id="GO:0005737">
    <property type="term" value="C:cytoplasm"/>
    <property type="evidence" value="ECO:0007669"/>
    <property type="project" value="UniProtKB-ARBA"/>
</dbReference>
<accession>A0A559KJ11</accession>
<comment type="caution">
    <text evidence="4">The sequence shown here is derived from an EMBL/GenBank/DDBJ whole genome shotgun (WGS) entry which is preliminary data.</text>
</comment>
<dbReference type="RefSeq" id="WP_144658521.1">
    <property type="nucleotide sequence ID" value="NZ_VIAE01000010.1"/>
</dbReference>
<dbReference type="EMBL" id="VIAE01000010">
    <property type="protein sequence ID" value="TVY12116.1"/>
    <property type="molecule type" value="Genomic_DNA"/>
</dbReference>
<dbReference type="GO" id="GO:0003735">
    <property type="term" value="F:structural constituent of ribosome"/>
    <property type="evidence" value="ECO:0007669"/>
    <property type="project" value="InterPro"/>
</dbReference>
<evidence type="ECO:0000313" key="5">
    <source>
        <dbReference type="Proteomes" id="UP000320078"/>
    </source>
</evidence>
<dbReference type="PANTHER" id="PTHR12919">
    <property type="entry name" value="30S RIBOSOMAL PROTEIN S16"/>
    <property type="match status" value="1"/>
</dbReference>
<dbReference type="AlphaFoldDB" id="A0A559KJ11"/>
<dbReference type="PANTHER" id="PTHR12919:SF20">
    <property type="entry name" value="SMALL RIBOSOMAL SUBUNIT PROTEIN BS16M"/>
    <property type="match status" value="1"/>
</dbReference>
<proteinExistence type="inferred from homology"/>
<dbReference type="OrthoDB" id="9807878at2"/>
<keyword evidence="2 3" id="KW-0687">Ribonucleoprotein</keyword>
<dbReference type="InterPro" id="IPR000307">
    <property type="entry name" value="Ribosomal_bS16"/>
</dbReference>
<dbReference type="GO" id="GO:0006412">
    <property type="term" value="P:translation"/>
    <property type="evidence" value="ECO:0007669"/>
    <property type="project" value="UniProtKB-UniRule"/>
</dbReference>
<evidence type="ECO:0000256" key="1">
    <source>
        <dbReference type="ARBA" id="ARBA00022980"/>
    </source>
</evidence>
<dbReference type="Gene3D" id="3.30.1320.10">
    <property type="match status" value="1"/>
</dbReference>
<dbReference type="InterPro" id="IPR023803">
    <property type="entry name" value="Ribosomal_bS16_dom_sf"/>
</dbReference>
<reference evidence="4 5" key="1">
    <citation type="submission" date="2019-06" db="EMBL/GenBank/DDBJ databases">
        <title>Draft Genome Sequence of Candidatus Phytoplasma pini-Related Strain MDPP: A Resource for Comparative Genomics of Gymnosperm-infecting Phytoplasmas.</title>
        <authorList>
            <person name="Cai W."/>
            <person name="Costanzo S."/>
            <person name="Shao J."/>
            <person name="Zhao Y."/>
            <person name="Davis R."/>
        </authorList>
    </citation>
    <scope>NUCLEOTIDE SEQUENCE [LARGE SCALE GENOMIC DNA]</scope>
    <source>
        <strain evidence="4 5">MDPP</strain>
    </source>
</reference>
<keyword evidence="5" id="KW-1185">Reference proteome</keyword>
<gene>
    <name evidence="3 4" type="primary">rpsP</name>
    <name evidence="4" type="ORF">MDPP_00328</name>
</gene>
<keyword evidence="1 3" id="KW-0689">Ribosomal protein</keyword>
<evidence type="ECO:0000313" key="4">
    <source>
        <dbReference type="EMBL" id="TVY12116.1"/>
    </source>
</evidence>
<dbReference type="HAMAP" id="MF_00385">
    <property type="entry name" value="Ribosomal_bS16"/>
    <property type="match status" value="1"/>
</dbReference>
<protein>
    <recommendedName>
        <fullName evidence="3">Small ribosomal subunit protein bS16</fullName>
    </recommendedName>
</protein>